<evidence type="ECO:0000256" key="5">
    <source>
        <dbReference type="ARBA" id="ARBA00022989"/>
    </source>
</evidence>
<dbReference type="HAMAP" id="MF_00454">
    <property type="entry name" value="FluC"/>
    <property type="match status" value="1"/>
</dbReference>
<evidence type="ECO:0000256" key="9">
    <source>
        <dbReference type="ARBA" id="ARBA00023303"/>
    </source>
</evidence>
<keyword evidence="6 12" id="KW-0915">Sodium</keyword>
<dbReference type="Pfam" id="PF02537">
    <property type="entry name" value="CRCB"/>
    <property type="match status" value="1"/>
</dbReference>
<evidence type="ECO:0000256" key="10">
    <source>
        <dbReference type="ARBA" id="ARBA00035120"/>
    </source>
</evidence>
<comment type="subcellular location">
    <subcellularLocation>
        <location evidence="1 12">Cell membrane</location>
        <topology evidence="1 12">Multi-pass membrane protein</topology>
    </subcellularLocation>
</comment>
<comment type="function">
    <text evidence="12">Fluoride-specific ion channel. Important for reducing fluoride concentration in the cell, thus reducing its toxicity.</text>
</comment>
<keyword evidence="7 12" id="KW-0406">Ion transport</keyword>
<comment type="similarity">
    <text evidence="10 12">Belongs to the fluoride channel Fluc/FEX (TC 1.A.43) family.</text>
</comment>
<dbReference type="Proteomes" id="UP001382935">
    <property type="component" value="Chromosome"/>
</dbReference>
<evidence type="ECO:0000256" key="8">
    <source>
        <dbReference type="ARBA" id="ARBA00023136"/>
    </source>
</evidence>
<proteinExistence type="inferred from homology"/>
<dbReference type="EMBL" id="CP145607">
    <property type="protein sequence ID" value="WWM70400.1"/>
    <property type="molecule type" value="Genomic_DNA"/>
</dbReference>
<feature type="transmembrane region" description="Helical" evidence="12">
    <location>
        <begin position="35"/>
        <end position="55"/>
    </location>
</feature>
<keyword evidence="14" id="KW-1185">Reference proteome</keyword>
<keyword evidence="9 12" id="KW-0407">Ion channel</keyword>
<comment type="activity regulation">
    <text evidence="12">Na(+) is not transported, but it plays an essential structural role and its presence is essential for fluoride channel function.</text>
</comment>
<dbReference type="NCBIfam" id="NF010794">
    <property type="entry name" value="PRK14198.1"/>
    <property type="match status" value="1"/>
</dbReference>
<keyword evidence="8 12" id="KW-0472">Membrane</keyword>
<evidence type="ECO:0000256" key="1">
    <source>
        <dbReference type="ARBA" id="ARBA00004651"/>
    </source>
</evidence>
<keyword evidence="5 12" id="KW-1133">Transmembrane helix</keyword>
<accession>A0ABZ2G0H6</accession>
<feature type="binding site" evidence="12">
    <location>
        <position position="74"/>
    </location>
    <ligand>
        <name>Na(+)</name>
        <dbReference type="ChEBI" id="CHEBI:29101"/>
        <note>structural</note>
    </ligand>
</feature>
<feature type="transmembrane region" description="Helical" evidence="12">
    <location>
        <begin position="67"/>
        <end position="90"/>
    </location>
</feature>
<evidence type="ECO:0000313" key="14">
    <source>
        <dbReference type="Proteomes" id="UP001382935"/>
    </source>
</evidence>
<keyword evidence="12" id="KW-0479">Metal-binding</keyword>
<evidence type="ECO:0000256" key="12">
    <source>
        <dbReference type="HAMAP-Rule" id="MF_00454"/>
    </source>
</evidence>
<dbReference type="PANTHER" id="PTHR28259:SF1">
    <property type="entry name" value="FLUORIDE EXPORT PROTEIN 1-RELATED"/>
    <property type="match status" value="1"/>
</dbReference>
<feature type="transmembrane region" description="Helical" evidence="12">
    <location>
        <begin position="96"/>
        <end position="120"/>
    </location>
</feature>
<evidence type="ECO:0000256" key="4">
    <source>
        <dbReference type="ARBA" id="ARBA00022692"/>
    </source>
</evidence>
<dbReference type="InterPro" id="IPR003691">
    <property type="entry name" value="FluC"/>
</dbReference>
<gene>
    <name evidence="12 13" type="primary">crcB</name>
    <name evidence="12" type="synonym">fluC</name>
    <name evidence="13" type="ORF">V6R86_06855</name>
</gene>
<evidence type="ECO:0000256" key="3">
    <source>
        <dbReference type="ARBA" id="ARBA00022519"/>
    </source>
</evidence>
<keyword evidence="2 12" id="KW-1003">Cell membrane</keyword>
<dbReference type="RefSeq" id="WP_338503136.1">
    <property type="nucleotide sequence ID" value="NZ_CP145607.1"/>
</dbReference>
<evidence type="ECO:0000256" key="11">
    <source>
        <dbReference type="ARBA" id="ARBA00035585"/>
    </source>
</evidence>
<sequence>MTYLIVFIGGGIGAALRHAVNKGALFLLGPSFPFGTLLVNVLGSFLMGVVVFALLARGEGDQPLRLFLGTGILGGFTTFSAFSLDAALMWEKANWLPLGAYVIGSVVLSVGALLVGMFAARSLG</sequence>
<reference evidence="13 14" key="1">
    <citation type="submission" date="2024-02" db="EMBL/GenBank/DDBJ databases">
        <title>Full genome sequence of Sphingomonas kaistensis.</title>
        <authorList>
            <person name="Poletto B.L."/>
            <person name="Silva G."/>
            <person name="Galante D."/>
            <person name="Campos K.R."/>
            <person name="Santos M.B.N."/>
            <person name="Sacchi C.T."/>
        </authorList>
    </citation>
    <scope>NUCLEOTIDE SEQUENCE [LARGE SCALE GENOMIC DNA]</scope>
    <source>
        <strain evidence="13 14">MA4R</strain>
    </source>
</reference>
<evidence type="ECO:0000256" key="6">
    <source>
        <dbReference type="ARBA" id="ARBA00023053"/>
    </source>
</evidence>
<evidence type="ECO:0000313" key="13">
    <source>
        <dbReference type="EMBL" id="WWM70400.1"/>
    </source>
</evidence>
<evidence type="ECO:0000256" key="7">
    <source>
        <dbReference type="ARBA" id="ARBA00023065"/>
    </source>
</evidence>
<dbReference type="PANTHER" id="PTHR28259">
    <property type="entry name" value="FLUORIDE EXPORT PROTEIN 1-RELATED"/>
    <property type="match status" value="1"/>
</dbReference>
<feature type="binding site" evidence="12">
    <location>
        <position position="77"/>
    </location>
    <ligand>
        <name>Na(+)</name>
        <dbReference type="ChEBI" id="CHEBI:29101"/>
        <note>structural</note>
    </ligand>
</feature>
<keyword evidence="4 12" id="KW-0812">Transmembrane</keyword>
<comment type="catalytic activity">
    <reaction evidence="11">
        <text>fluoride(in) = fluoride(out)</text>
        <dbReference type="Rhea" id="RHEA:76159"/>
        <dbReference type="ChEBI" id="CHEBI:17051"/>
    </reaction>
    <physiologicalReaction direction="left-to-right" evidence="11">
        <dbReference type="Rhea" id="RHEA:76160"/>
    </physiologicalReaction>
</comment>
<protein>
    <recommendedName>
        <fullName evidence="12">Fluoride-specific ion channel FluC</fullName>
    </recommendedName>
</protein>
<evidence type="ECO:0000256" key="2">
    <source>
        <dbReference type="ARBA" id="ARBA00022475"/>
    </source>
</evidence>
<keyword evidence="12" id="KW-0813">Transport</keyword>
<keyword evidence="3" id="KW-0997">Cell inner membrane</keyword>
<organism evidence="13 14">
    <name type="scientific">Sphingomonas kaistensis</name>
    <dbReference type="NCBI Taxonomy" id="298708"/>
    <lineage>
        <taxon>Bacteria</taxon>
        <taxon>Pseudomonadati</taxon>
        <taxon>Pseudomonadota</taxon>
        <taxon>Alphaproteobacteria</taxon>
        <taxon>Sphingomonadales</taxon>
        <taxon>Sphingomonadaceae</taxon>
        <taxon>Sphingomonas</taxon>
    </lineage>
</organism>
<name>A0ABZ2G0H6_9SPHN</name>